<dbReference type="Proteomes" id="UP000198771">
    <property type="component" value="Unassembled WGS sequence"/>
</dbReference>
<reference evidence="4 5" key="1">
    <citation type="submission" date="2016-10" db="EMBL/GenBank/DDBJ databases">
        <authorList>
            <person name="de Groot N.N."/>
        </authorList>
    </citation>
    <scope>NUCLEOTIDE SEQUENCE [LARGE SCALE GENOMIC DNA]</scope>
    <source>
        <strain evidence="4 5">ASO4-2</strain>
    </source>
</reference>
<gene>
    <name evidence="4" type="ORF">SAMN05660653_00469</name>
</gene>
<dbReference type="EMBL" id="FMXO01000002">
    <property type="protein sequence ID" value="SDB09301.1"/>
    <property type="molecule type" value="Genomic_DNA"/>
</dbReference>
<evidence type="ECO:0000313" key="5">
    <source>
        <dbReference type="Proteomes" id="UP000198771"/>
    </source>
</evidence>
<protein>
    <submittedName>
        <fullName evidence="4">Cysteine synthase</fullName>
    </submittedName>
</protein>
<dbReference type="Gene3D" id="3.40.50.1100">
    <property type="match status" value="2"/>
</dbReference>
<dbReference type="STRING" id="617002.SAMN05660653_00469"/>
<dbReference type="Pfam" id="PF00291">
    <property type="entry name" value="PALP"/>
    <property type="match status" value="1"/>
</dbReference>
<evidence type="ECO:0000259" key="3">
    <source>
        <dbReference type="Pfam" id="PF00291"/>
    </source>
</evidence>
<proteinExistence type="predicted"/>
<dbReference type="AlphaFoldDB" id="A0A1G6ALT9"/>
<dbReference type="InterPro" id="IPR001926">
    <property type="entry name" value="TrpB-like_PALP"/>
</dbReference>
<evidence type="ECO:0000256" key="1">
    <source>
        <dbReference type="ARBA" id="ARBA00001933"/>
    </source>
</evidence>
<organism evidence="4 5">
    <name type="scientific">Desulfonatronum thiosulfatophilum</name>
    <dbReference type="NCBI Taxonomy" id="617002"/>
    <lineage>
        <taxon>Bacteria</taxon>
        <taxon>Pseudomonadati</taxon>
        <taxon>Thermodesulfobacteriota</taxon>
        <taxon>Desulfovibrionia</taxon>
        <taxon>Desulfovibrionales</taxon>
        <taxon>Desulfonatronaceae</taxon>
        <taxon>Desulfonatronum</taxon>
    </lineage>
</organism>
<dbReference type="RefSeq" id="WP_092116821.1">
    <property type="nucleotide sequence ID" value="NZ_FMXO01000002.1"/>
</dbReference>
<evidence type="ECO:0000313" key="4">
    <source>
        <dbReference type="EMBL" id="SDB09301.1"/>
    </source>
</evidence>
<dbReference type="OrthoDB" id="9767775at2"/>
<dbReference type="GO" id="GO:1901605">
    <property type="term" value="P:alpha-amino acid metabolic process"/>
    <property type="evidence" value="ECO:0007669"/>
    <property type="project" value="UniProtKB-ARBA"/>
</dbReference>
<evidence type="ECO:0000256" key="2">
    <source>
        <dbReference type="ARBA" id="ARBA00022898"/>
    </source>
</evidence>
<dbReference type="InterPro" id="IPR036052">
    <property type="entry name" value="TrpB-like_PALP_sf"/>
</dbReference>
<name>A0A1G6ALT9_9BACT</name>
<accession>A0A1G6ALT9</accession>
<dbReference type="InterPro" id="IPR050214">
    <property type="entry name" value="Cys_Synth/Cystath_Beta-Synth"/>
</dbReference>
<keyword evidence="5" id="KW-1185">Reference proteome</keyword>
<dbReference type="PANTHER" id="PTHR10314">
    <property type="entry name" value="CYSTATHIONINE BETA-SYNTHASE"/>
    <property type="match status" value="1"/>
</dbReference>
<sequence>MSAAIDLTINEVGLARAVERARERGVIIPTFAQMRDPETIPQAARSRLAELGLWDLDPANLFRITWRNEPTPAGGGYGDVNHLILPPELTGAPCRIVVLTGKWFPTGAHKVGAAFGCLVPRLVTGQFDPTTQKAVWPSTGNYCRGGAYDSALLGCSSIAILPEGMSRERFEWLTKVAGEIIKTPGSESNVKEIFDKCHELRASGDDVVIFNQFDEFGNYLWHHEVTGPALEEVMTGLTDKPSRIRGLILATGSGGTLAAGDYLKARFPFLKIAACEASQCPTLLFNGFGEHRIEGIGDKHVPWVHNVKNTDMILAIDDEAPMQLIRLANEEAGREYLASRGVAPALVDQLDLIGISGWSNIIAAAKFAKWYELGPDDVVATVATDSMEMYGSRLEELTAERGRLTTINAAVAHERHLLGQGLDNLLELNHWDRKRIHNLKYFTWVEQQGKTFEEIQAQWHDEDYWERIPRQLPEIDRLIEAFNEQVGLLVDIG</sequence>
<keyword evidence="2" id="KW-0663">Pyridoxal phosphate</keyword>
<dbReference type="SUPFAM" id="SSF53686">
    <property type="entry name" value="Tryptophan synthase beta subunit-like PLP-dependent enzymes"/>
    <property type="match status" value="1"/>
</dbReference>
<comment type="cofactor">
    <cofactor evidence="1">
        <name>pyridoxal 5'-phosphate</name>
        <dbReference type="ChEBI" id="CHEBI:597326"/>
    </cofactor>
</comment>
<feature type="domain" description="Tryptophan synthase beta chain-like PALP" evidence="3">
    <location>
        <begin position="105"/>
        <end position="333"/>
    </location>
</feature>